<reference evidence="1 2" key="1">
    <citation type="journal article" date="2015" name="Nature">
        <title>rRNA introns, odd ribosomes, and small enigmatic genomes across a large radiation of phyla.</title>
        <authorList>
            <person name="Brown C.T."/>
            <person name="Hug L.A."/>
            <person name="Thomas B.C."/>
            <person name="Sharon I."/>
            <person name="Castelle C.J."/>
            <person name="Singh A."/>
            <person name="Wilkins M.J."/>
            <person name="Williams K.H."/>
            <person name="Banfield J.F."/>
        </authorList>
    </citation>
    <scope>NUCLEOTIDE SEQUENCE [LARGE SCALE GENOMIC DNA]</scope>
</reference>
<organism evidence="1 2">
    <name type="scientific">Candidatus Curtissbacteria bacterium GW2011_GWA2_41_24</name>
    <dbReference type="NCBI Taxonomy" id="1618411"/>
    <lineage>
        <taxon>Bacteria</taxon>
        <taxon>Candidatus Curtissiibacteriota</taxon>
    </lineage>
</organism>
<comment type="caution">
    <text evidence="1">The sequence shown here is derived from an EMBL/GenBank/DDBJ whole genome shotgun (WGS) entry which is preliminary data.</text>
</comment>
<accession>A0A0G0YUX4</accession>
<protein>
    <submittedName>
        <fullName evidence="1">Uncharacterized protein</fullName>
    </submittedName>
</protein>
<dbReference type="EMBL" id="LCBC01000008">
    <property type="protein sequence ID" value="KKS04253.1"/>
    <property type="molecule type" value="Genomic_DNA"/>
</dbReference>
<name>A0A0G0YUX4_9BACT</name>
<proteinExistence type="predicted"/>
<evidence type="ECO:0000313" key="1">
    <source>
        <dbReference type="EMBL" id="KKS04253.1"/>
    </source>
</evidence>
<dbReference type="Proteomes" id="UP000034493">
    <property type="component" value="Unassembled WGS sequence"/>
</dbReference>
<evidence type="ECO:0000313" key="2">
    <source>
        <dbReference type="Proteomes" id="UP000034493"/>
    </source>
</evidence>
<sequence>MNRRIENTLCQQQAAQRRIALMVWGQSRRRLEEGTGLTLRPLAEIQGTRAWAEAGKGKEREGA</sequence>
<dbReference type="AlphaFoldDB" id="A0A0G0YUX4"/>
<gene>
    <name evidence="1" type="ORF">UU56_C0008G0060</name>
</gene>